<name>A0A382M1D6_9ZZZZ</name>
<evidence type="ECO:0000313" key="1">
    <source>
        <dbReference type="EMBL" id="SVC42693.1"/>
    </source>
</evidence>
<dbReference type="EMBL" id="UINC01090603">
    <property type="protein sequence ID" value="SVC42693.1"/>
    <property type="molecule type" value="Genomic_DNA"/>
</dbReference>
<proteinExistence type="predicted"/>
<protein>
    <submittedName>
        <fullName evidence="1">Uncharacterized protein</fullName>
    </submittedName>
</protein>
<sequence>MFDQDAFSQWLGIKIVDLSKGYC</sequence>
<dbReference type="AlphaFoldDB" id="A0A382M1D6"/>
<feature type="non-terminal residue" evidence="1">
    <location>
        <position position="1"/>
    </location>
</feature>
<gene>
    <name evidence="1" type="ORF">METZ01_LOCUS295547</name>
</gene>
<accession>A0A382M1D6</accession>
<reference evidence="1" key="1">
    <citation type="submission" date="2018-05" db="EMBL/GenBank/DDBJ databases">
        <authorList>
            <person name="Lanie J.A."/>
            <person name="Ng W.-L."/>
            <person name="Kazmierczak K.M."/>
            <person name="Andrzejewski T.M."/>
            <person name="Davidsen T.M."/>
            <person name="Wayne K.J."/>
            <person name="Tettelin H."/>
            <person name="Glass J.I."/>
            <person name="Rusch D."/>
            <person name="Podicherti R."/>
            <person name="Tsui H.-C.T."/>
            <person name="Winkler M.E."/>
        </authorList>
    </citation>
    <scope>NUCLEOTIDE SEQUENCE</scope>
</reference>
<feature type="non-terminal residue" evidence="1">
    <location>
        <position position="23"/>
    </location>
</feature>
<organism evidence="1">
    <name type="scientific">marine metagenome</name>
    <dbReference type="NCBI Taxonomy" id="408172"/>
    <lineage>
        <taxon>unclassified sequences</taxon>
        <taxon>metagenomes</taxon>
        <taxon>ecological metagenomes</taxon>
    </lineage>
</organism>